<dbReference type="GO" id="GO:0005634">
    <property type="term" value="C:nucleus"/>
    <property type="evidence" value="ECO:0007669"/>
    <property type="project" value="TreeGrafter"/>
</dbReference>
<dbReference type="InterPro" id="IPR035979">
    <property type="entry name" value="RBD_domain_sf"/>
</dbReference>
<dbReference type="SMART" id="SM01218">
    <property type="entry name" value="FoP_duplication"/>
    <property type="match status" value="1"/>
</dbReference>
<feature type="compositionally biased region" description="Basic residues" evidence="3">
    <location>
        <begin position="15"/>
        <end position="28"/>
    </location>
</feature>
<dbReference type="CDD" id="cd12267">
    <property type="entry name" value="RRM_YRA1_MLO3"/>
    <property type="match status" value="1"/>
</dbReference>
<feature type="region of interest" description="Disordered" evidence="3">
    <location>
        <begin position="166"/>
        <end position="225"/>
    </location>
</feature>
<dbReference type="InterPro" id="IPR000504">
    <property type="entry name" value="RRM_dom"/>
</dbReference>
<evidence type="ECO:0000256" key="1">
    <source>
        <dbReference type="ARBA" id="ARBA00022884"/>
    </source>
</evidence>
<name>A0A2N1J8Y0_9BASI</name>
<keyword evidence="6" id="KW-1185">Reference proteome</keyword>
<dbReference type="PROSITE" id="PS50102">
    <property type="entry name" value="RRM"/>
    <property type="match status" value="1"/>
</dbReference>
<dbReference type="SMART" id="SM00360">
    <property type="entry name" value="RRM"/>
    <property type="match status" value="1"/>
</dbReference>
<evidence type="ECO:0000256" key="2">
    <source>
        <dbReference type="PROSITE-ProRule" id="PRU00176"/>
    </source>
</evidence>
<evidence type="ECO:0000313" key="5">
    <source>
        <dbReference type="EMBL" id="PKI82932.1"/>
    </source>
</evidence>
<dbReference type="InterPro" id="IPR025715">
    <property type="entry name" value="FoP_C"/>
</dbReference>
<dbReference type="Pfam" id="PF13865">
    <property type="entry name" value="FoP_duplication"/>
    <property type="match status" value="1"/>
</dbReference>
<dbReference type="Pfam" id="PF00076">
    <property type="entry name" value="RRM_1"/>
    <property type="match status" value="1"/>
</dbReference>
<dbReference type="OrthoDB" id="346839at2759"/>
<dbReference type="STRING" id="2020962.A0A2N1J8Y0"/>
<reference evidence="5 6" key="1">
    <citation type="submission" date="2017-10" db="EMBL/GenBank/DDBJ databases">
        <title>A novel species of cold-tolerant Malassezia isolated from bats.</title>
        <authorList>
            <person name="Lorch J.M."/>
            <person name="Palmer J.M."/>
            <person name="Vanderwolf K.J."/>
            <person name="Schmidt K.Z."/>
            <person name="Verant M.L."/>
            <person name="Weller T.J."/>
            <person name="Blehert D.S."/>
        </authorList>
    </citation>
    <scope>NUCLEOTIDE SEQUENCE [LARGE SCALE GENOMIC DNA]</scope>
    <source>
        <strain evidence="5 6">NWHC:44797-103</strain>
    </source>
</reference>
<dbReference type="SUPFAM" id="SSF54928">
    <property type="entry name" value="RNA-binding domain, RBD"/>
    <property type="match status" value="1"/>
</dbReference>
<dbReference type="InterPro" id="IPR012677">
    <property type="entry name" value="Nucleotide-bd_a/b_plait_sf"/>
</dbReference>
<protein>
    <recommendedName>
        <fullName evidence="4">RRM domain-containing protein</fullName>
    </recommendedName>
</protein>
<gene>
    <name evidence="5" type="ORF">MVES_003312</name>
</gene>
<dbReference type="InterPro" id="IPR034357">
    <property type="entry name" value="Yra1/Mlo3_RRM"/>
</dbReference>
<feature type="region of interest" description="Disordered" evidence="3">
    <location>
        <begin position="1"/>
        <end position="72"/>
    </location>
</feature>
<proteinExistence type="predicted"/>
<dbReference type="PANTHER" id="PTHR19965:SF35">
    <property type="entry name" value="RNA ANNEALING PROTEIN YRA1"/>
    <property type="match status" value="1"/>
</dbReference>
<dbReference type="EMBL" id="KZ454993">
    <property type="protein sequence ID" value="PKI82932.1"/>
    <property type="molecule type" value="Genomic_DNA"/>
</dbReference>
<organism evidence="5 6">
    <name type="scientific">Malassezia vespertilionis</name>
    <dbReference type="NCBI Taxonomy" id="2020962"/>
    <lineage>
        <taxon>Eukaryota</taxon>
        <taxon>Fungi</taxon>
        <taxon>Dikarya</taxon>
        <taxon>Basidiomycota</taxon>
        <taxon>Ustilaginomycotina</taxon>
        <taxon>Malasseziomycetes</taxon>
        <taxon>Malasseziales</taxon>
        <taxon>Malasseziaceae</taxon>
        <taxon>Malassezia</taxon>
    </lineage>
</organism>
<dbReference type="AlphaFoldDB" id="A0A2N1J8Y0"/>
<feature type="compositionally biased region" description="Low complexity" evidence="3">
    <location>
        <begin position="35"/>
        <end position="54"/>
    </location>
</feature>
<evidence type="ECO:0000256" key="3">
    <source>
        <dbReference type="SAM" id="MobiDB-lite"/>
    </source>
</evidence>
<evidence type="ECO:0000259" key="4">
    <source>
        <dbReference type="PROSITE" id="PS50102"/>
    </source>
</evidence>
<dbReference type="InterPro" id="IPR051229">
    <property type="entry name" value="ALYREF_mRNA_export"/>
</dbReference>
<dbReference type="PANTHER" id="PTHR19965">
    <property type="entry name" value="RNA AND EXPORT FACTOR BINDING PROTEIN"/>
    <property type="match status" value="1"/>
</dbReference>
<dbReference type="GO" id="GO:0003729">
    <property type="term" value="F:mRNA binding"/>
    <property type="evidence" value="ECO:0007669"/>
    <property type="project" value="TreeGrafter"/>
</dbReference>
<keyword evidence="1 2" id="KW-0694">RNA-binding</keyword>
<dbReference type="Gene3D" id="3.30.70.330">
    <property type="match status" value="1"/>
</dbReference>
<sequence>MSSNLDKSLDDIIQTKRKQTPRTARPPRKSSASRGQGAKAAAIGSASAAAVSNANRQQPPVVFPGRNNGPGSKAIVSNLPQDVTEAQVKELFSSTIGPLRRTIMSYRANGQSTGIATVEFQRAEDANRAYAQYNNRLIDSKRPLKVEVVVDPARVNAAIPVPAKAATRGKAARGTAARGRGRGGRAARPARAHKTAEDLDAEMEDYTKQASSEAVPAMDDAKTAA</sequence>
<accession>A0A2N1J8Y0</accession>
<feature type="compositionally biased region" description="Basic residues" evidence="3">
    <location>
        <begin position="179"/>
        <end position="193"/>
    </location>
</feature>
<feature type="domain" description="RRM" evidence="4">
    <location>
        <begin position="72"/>
        <end position="151"/>
    </location>
</feature>
<dbReference type="Proteomes" id="UP000232875">
    <property type="component" value="Unassembled WGS sequence"/>
</dbReference>
<evidence type="ECO:0000313" key="6">
    <source>
        <dbReference type="Proteomes" id="UP000232875"/>
    </source>
</evidence>
<feature type="compositionally biased region" description="Low complexity" evidence="3">
    <location>
        <begin position="166"/>
        <end position="178"/>
    </location>
</feature>